<dbReference type="NCBIfam" id="NF006601">
    <property type="entry name" value="PRK09145.1"/>
    <property type="match status" value="1"/>
</dbReference>
<evidence type="ECO:0000313" key="5">
    <source>
        <dbReference type="Proteomes" id="UP000304864"/>
    </source>
</evidence>
<dbReference type="GO" id="GO:0003676">
    <property type="term" value="F:nucleic acid binding"/>
    <property type="evidence" value="ECO:0007669"/>
    <property type="project" value="InterPro"/>
</dbReference>
<dbReference type="OrthoDB" id="5497329at2"/>
<dbReference type="AlphaFoldDB" id="A0A4P9K7F8"/>
<keyword evidence="2 4" id="KW-0378">Hydrolase</keyword>
<accession>A0A4P9K7F8</accession>
<dbReference type="PANTHER" id="PTHR30231">
    <property type="entry name" value="DNA POLYMERASE III SUBUNIT EPSILON"/>
    <property type="match status" value="1"/>
</dbReference>
<dbReference type="SUPFAM" id="SSF53098">
    <property type="entry name" value="Ribonuclease H-like"/>
    <property type="match status" value="1"/>
</dbReference>
<dbReference type="Gene3D" id="3.30.420.10">
    <property type="entry name" value="Ribonuclease H-like superfamily/Ribonuclease H"/>
    <property type="match status" value="1"/>
</dbReference>
<dbReference type="InterPro" id="IPR036397">
    <property type="entry name" value="RNaseH_sf"/>
</dbReference>
<dbReference type="KEGG" id="thig:FE785_06360"/>
<protein>
    <submittedName>
        <fullName evidence="4">3'-5' exonuclease</fullName>
    </submittedName>
</protein>
<dbReference type="GO" id="GO:0006259">
    <property type="term" value="P:DNA metabolic process"/>
    <property type="evidence" value="ECO:0007669"/>
    <property type="project" value="UniProtKB-ARBA"/>
</dbReference>
<dbReference type="RefSeq" id="WP_138564951.1">
    <property type="nucleotide sequence ID" value="NZ_CP040602.1"/>
</dbReference>
<dbReference type="Pfam" id="PF00929">
    <property type="entry name" value="RNase_T"/>
    <property type="match status" value="1"/>
</dbReference>
<proteinExistence type="predicted"/>
<feature type="domain" description="Exonuclease" evidence="3">
    <location>
        <begin position="37"/>
        <end position="218"/>
    </location>
</feature>
<keyword evidence="5" id="KW-1185">Reference proteome</keyword>
<keyword evidence="2 4" id="KW-0269">Exonuclease</keyword>
<gene>
    <name evidence="4" type="ORF">FE785_06360</name>
</gene>
<dbReference type="Proteomes" id="UP000304864">
    <property type="component" value="Chromosome"/>
</dbReference>
<organism evidence="4 5">
    <name type="scientific">Thiomicrorhabdus sediminis</name>
    <dbReference type="NCBI Taxonomy" id="2580412"/>
    <lineage>
        <taxon>Bacteria</taxon>
        <taxon>Pseudomonadati</taxon>
        <taxon>Pseudomonadota</taxon>
        <taxon>Gammaproteobacteria</taxon>
        <taxon>Thiotrichales</taxon>
        <taxon>Piscirickettsiaceae</taxon>
        <taxon>Thiomicrorhabdus</taxon>
    </lineage>
</organism>
<reference evidence="4 5" key="1">
    <citation type="submission" date="2019-05" db="EMBL/GenBank/DDBJ databases">
        <title>Thiomicrorhabdus sediminis sp. nov, a novel sulfur-oxidizing bacterium isolated from coastal sediment.</title>
        <authorList>
            <person name="Liu X."/>
        </authorList>
    </citation>
    <scope>NUCLEOTIDE SEQUENCE [LARGE SCALE GENOMIC DNA]</scope>
    <source>
        <strain evidence="4 5">G1</strain>
    </source>
</reference>
<evidence type="ECO:0000256" key="1">
    <source>
        <dbReference type="ARBA" id="ARBA00022722"/>
    </source>
</evidence>
<dbReference type="GO" id="GO:0008408">
    <property type="term" value="F:3'-5' exonuclease activity"/>
    <property type="evidence" value="ECO:0007669"/>
    <property type="project" value="TreeGrafter"/>
</dbReference>
<dbReference type="PANTHER" id="PTHR30231:SF7">
    <property type="entry name" value="BLR4117 PROTEIN"/>
    <property type="match status" value="1"/>
</dbReference>
<dbReference type="CDD" id="cd06127">
    <property type="entry name" value="DEDDh"/>
    <property type="match status" value="1"/>
</dbReference>
<dbReference type="InterPro" id="IPR012337">
    <property type="entry name" value="RNaseH-like_sf"/>
</dbReference>
<evidence type="ECO:0000259" key="3">
    <source>
        <dbReference type="SMART" id="SM00479"/>
    </source>
</evidence>
<evidence type="ECO:0000256" key="2">
    <source>
        <dbReference type="ARBA" id="ARBA00022839"/>
    </source>
</evidence>
<evidence type="ECO:0000313" key="4">
    <source>
        <dbReference type="EMBL" id="QCU90276.1"/>
    </source>
</evidence>
<keyword evidence="1" id="KW-0540">Nuclease</keyword>
<dbReference type="EMBL" id="CP040602">
    <property type="protein sequence ID" value="QCU90276.1"/>
    <property type="molecule type" value="Genomic_DNA"/>
</dbReference>
<name>A0A4P9K7F8_9GAMM</name>
<dbReference type="GO" id="GO:0005829">
    <property type="term" value="C:cytosol"/>
    <property type="evidence" value="ECO:0007669"/>
    <property type="project" value="TreeGrafter"/>
</dbReference>
<dbReference type="SMART" id="SM00479">
    <property type="entry name" value="EXOIII"/>
    <property type="match status" value="1"/>
</dbReference>
<sequence>MFNTIKSWLNERRLNQQKAALKDDAYAYLFEPAQAGCFVCFDCETTGLDRNNDRIITLSAVKIVGDEILTSQGLNLVVKQEQEIAEQSILVHQIRNIDVEDSKSAYATEQDAIKAFLAFIRGATLVGYYLEFDVAMVNRVIKPWLGIELPNPKIEVSELYYLYARREAKRSCIEPNIDLRFDSILKHLQLPNFGQHDAANDALMTALIFVKLQKMGLR</sequence>
<dbReference type="InterPro" id="IPR013520">
    <property type="entry name" value="Ribonucl_H"/>
</dbReference>